<keyword evidence="1" id="KW-1133">Transmembrane helix</keyword>
<name>A0A6V8NV77_9ACTN</name>
<feature type="transmembrane region" description="Helical" evidence="1">
    <location>
        <begin position="35"/>
        <end position="63"/>
    </location>
</feature>
<accession>A0A6V8NV77</accession>
<evidence type="ECO:0000313" key="2">
    <source>
        <dbReference type="EMBL" id="GFP24172.1"/>
    </source>
</evidence>
<gene>
    <name evidence="2" type="ORF">HKBW3S09_01638</name>
</gene>
<dbReference type="EMBL" id="BLRW01000381">
    <property type="protein sequence ID" value="GFP24172.1"/>
    <property type="molecule type" value="Genomic_DNA"/>
</dbReference>
<dbReference type="Proteomes" id="UP000585609">
    <property type="component" value="Unassembled WGS sequence"/>
</dbReference>
<protein>
    <submittedName>
        <fullName evidence="2">Uncharacterized protein</fullName>
    </submittedName>
</protein>
<comment type="caution">
    <text evidence="2">The sequence shown here is derived from an EMBL/GenBank/DDBJ whole genome shotgun (WGS) entry which is preliminary data.</text>
</comment>
<evidence type="ECO:0000313" key="3">
    <source>
        <dbReference type="Proteomes" id="UP000585609"/>
    </source>
</evidence>
<reference evidence="2 3" key="1">
    <citation type="journal article" date="2020" name="Front. Microbiol.">
        <title>Single-cell genomics of novel Actinobacteria with the Wood-Ljungdahl pathway discovered in a serpentinizing system.</title>
        <authorList>
            <person name="Merino N."/>
            <person name="Kawai M."/>
            <person name="Boyd E.S."/>
            <person name="Colman D.R."/>
            <person name="McGlynn S.E."/>
            <person name="Nealson K.H."/>
            <person name="Kurokawa K."/>
            <person name="Hongoh Y."/>
        </authorList>
    </citation>
    <scope>NUCLEOTIDE SEQUENCE [LARGE SCALE GENOMIC DNA]</scope>
    <source>
        <strain evidence="2 3">S09_30</strain>
    </source>
</reference>
<evidence type="ECO:0000256" key="1">
    <source>
        <dbReference type="SAM" id="Phobius"/>
    </source>
</evidence>
<proteinExistence type="predicted"/>
<sequence length="82" mass="9072">MTKRRLKIIVLFLAASALIFAFIPSEEQLGSWIRLIILHGILSLTGLVTIYATGVLGIIYLVTNNRSAGLWSREIGYNAILL</sequence>
<keyword evidence="1" id="KW-0472">Membrane</keyword>
<organism evidence="2 3">
    <name type="scientific">Candidatus Hakubella thermalkaliphila</name>
    <dbReference type="NCBI Taxonomy" id="2754717"/>
    <lineage>
        <taxon>Bacteria</taxon>
        <taxon>Bacillati</taxon>
        <taxon>Actinomycetota</taxon>
        <taxon>Actinomycetota incertae sedis</taxon>
        <taxon>Candidatus Hakubellales</taxon>
        <taxon>Candidatus Hakubellaceae</taxon>
        <taxon>Candidatus Hakubella</taxon>
    </lineage>
</organism>
<dbReference type="AlphaFoldDB" id="A0A6V8NV77"/>
<keyword evidence="1" id="KW-0812">Transmembrane</keyword>